<feature type="short sequence motif" description="Q motif" evidence="7">
    <location>
        <begin position="90"/>
        <end position="118"/>
    </location>
</feature>
<dbReference type="InterPro" id="IPR027417">
    <property type="entry name" value="P-loop_NTPase"/>
</dbReference>
<dbReference type="Gene3D" id="3.40.50.300">
    <property type="entry name" value="P-loop containing nucleotide triphosphate hydrolases"/>
    <property type="match status" value="2"/>
</dbReference>
<dbReference type="InterPro" id="IPR014014">
    <property type="entry name" value="RNA_helicase_DEAD_Q_motif"/>
</dbReference>
<dbReference type="FunFam" id="3.40.50.300:FF:000079">
    <property type="entry name" value="probable ATP-dependent RNA helicase DDX17"/>
    <property type="match status" value="1"/>
</dbReference>
<dbReference type="Proteomes" id="UP001497525">
    <property type="component" value="Unassembled WGS sequence"/>
</dbReference>
<evidence type="ECO:0000259" key="12">
    <source>
        <dbReference type="PROSITE" id="PS51195"/>
    </source>
</evidence>
<evidence type="ECO:0000256" key="8">
    <source>
        <dbReference type="RuleBase" id="RU000492"/>
    </source>
</evidence>
<dbReference type="PROSITE" id="PS51192">
    <property type="entry name" value="HELICASE_ATP_BIND_1"/>
    <property type="match status" value="1"/>
</dbReference>
<comment type="caution">
    <text evidence="13">The sequence shown here is derived from an EMBL/GenBank/DDBJ whole genome shotgun (WGS) entry which is preliminary data.</text>
</comment>
<feature type="compositionally biased region" description="Basic residues" evidence="9">
    <location>
        <begin position="10"/>
        <end position="20"/>
    </location>
</feature>
<keyword evidence="3 8" id="KW-0378">Hydrolase</keyword>
<evidence type="ECO:0000256" key="5">
    <source>
        <dbReference type="ARBA" id="ARBA00022840"/>
    </source>
</evidence>
<evidence type="ECO:0000256" key="2">
    <source>
        <dbReference type="ARBA" id="ARBA00022741"/>
    </source>
</evidence>
<sequence length="504" mass="57498">MPRFPVTTRGRSRSPMRRWGHSGPGARKDKFEMDMDFTAPKWNPSDLPKFDKNFYVEHPISAARPESEINSFRMEYKMTISGTDIPRPIMSFSELTLPDYITSVIMRNGWQKPTPIQAQGLPMALSGRDVVGIAQTGSGKTASFVIPALVHIAAQPRLQRGDGPICLIMVPTRELAQQVLEVAHQFATAAGYRTMCFYGGASRAPQLRELQRGAEICIATPGRLIDFIKGQRKLLSRVTYMVLDEADRMLDMGFEPQIRKIVAFVRPDRQTLMWSATWPREVQSLARDFLSNYIQVNIGSVALHANPNIHQIVEIVDEWNKEQRLIELLTMFGRCRCLIFAETKRKTDQITYTLRRRGFMVGAMHGDKQQRDREMTLANFKDGRVNILVATDVASRGLDIDDIEYVVNFDFPNQSEDYIHRIGRTARSNKKGTAYTFFTSKNMRQARDLIDILEEAGQEINPELYQMAGISNATRKSNYKRGGRNYGSHTNGYHDHYNGHHGWR</sequence>
<evidence type="ECO:0000256" key="7">
    <source>
        <dbReference type="PROSITE-ProRule" id="PRU00552"/>
    </source>
</evidence>
<accession>A0AAV2TQP9</accession>
<dbReference type="AlphaFoldDB" id="A0AAV2TQP9"/>
<dbReference type="PROSITE" id="PS51194">
    <property type="entry name" value="HELICASE_CTER"/>
    <property type="match status" value="1"/>
</dbReference>
<evidence type="ECO:0000256" key="6">
    <source>
        <dbReference type="ARBA" id="ARBA00047984"/>
    </source>
</evidence>
<dbReference type="SUPFAM" id="SSF52540">
    <property type="entry name" value="P-loop containing nucleoside triphosphate hydrolases"/>
    <property type="match status" value="1"/>
</dbReference>
<evidence type="ECO:0000313" key="14">
    <source>
        <dbReference type="Proteomes" id="UP001497525"/>
    </source>
</evidence>
<organism evidence="13 14">
    <name type="scientific">Calicophoron daubneyi</name>
    <name type="common">Rumen fluke</name>
    <name type="synonym">Paramphistomum daubneyi</name>
    <dbReference type="NCBI Taxonomy" id="300641"/>
    <lineage>
        <taxon>Eukaryota</taxon>
        <taxon>Metazoa</taxon>
        <taxon>Spiralia</taxon>
        <taxon>Lophotrochozoa</taxon>
        <taxon>Platyhelminthes</taxon>
        <taxon>Trematoda</taxon>
        <taxon>Digenea</taxon>
        <taxon>Plagiorchiida</taxon>
        <taxon>Pronocephalata</taxon>
        <taxon>Paramphistomoidea</taxon>
        <taxon>Paramphistomidae</taxon>
        <taxon>Calicophoron</taxon>
    </lineage>
</organism>
<dbReference type="SMART" id="SM00490">
    <property type="entry name" value="HELICc"/>
    <property type="match status" value="1"/>
</dbReference>
<dbReference type="InterPro" id="IPR001650">
    <property type="entry name" value="Helicase_C-like"/>
</dbReference>
<evidence type="ECO:0000259" key="11">
    <source>
        <dbReference type="PROSITE" id="PS51194"/>
    </source>
</evidence>
<dbReference type="EMBL" id="CAXLJL010000600">
    <property type="protein sequence ID" value="CAL5139206.1"/>
    <property type="molecule type" value="Genomic_DNA"/>
</dbReference>
<evidence type="ECO:0000256" key="3">
    <source>
        <dbReference type="ARBA" id="ARBA00022801"/>
    </source>
</evidence>
<feature type="domain" description="Helicase ATP-binding" evidence="10">
    <location>
        <begin position="121"/>
        <end position="296"/>
    </location>
</feature>
<dbReference type="InterPro" id="IPR000629">
    <property type="entry name" value="RNA-helicase_DEAD-box_CS"/>
</dbReference>
<feature type="domain" description="DEAD-box RNA helicase Q" evidence="12">
    <location>
        <begin position="90"/>
        <end position="118"/>
    </location>
</feature>
<dbReference type="GO" id="GO:0003724">
    <property type="term" value="F:RNA helicase activity"/>
    <property type="evidence" value="ECO:0007669"/>
    <property type="project" value="UniProtKB-EC"/>
</dbReference>
<dbReference type="PROSITE" id="PS51195">
    <property type="entry name" value="Q_MOTIF"/>
    <property type="match status" value="1"/>
</dbReference>
<dbReference type="GO" id="GO:0003676">
    <property type="term" value="F:nucleic acid binding"/>
    <property type="evidence" value="ECO:0007669"/>
    <property type="project" value="InterPro"/>
</dbReference>
<keyword evidence="5 8" id="KW-0067">ATP-binding</keyword>
<evidence type="ECO:0000313" key="13">
    <source>
        <dbReference type="EMBL" id="CAL5139206.1"/>
    </source>
</evidence>
<evidence type="ECO:0000256" key="1">
    <source>
        <dbReference type="ARBA" id="ARBA00012552"/>
    </source>
</evidence>
<feature type="region of interest" description="Disordered" evidence="9">
    <location>
        <begin position="1"/>
        <end position="27"/>
    </location>
</feature>
<gene>
    <name evidence="13" type="ORF">CDAUBV1_LOCUS14240</name>
</gene>
<dbReference type="PROSITE" id="PS00039">
    <property type="entry name" value="DEAD_ATP_HELICASE"/>
    <property type="match status" value="1"/>
</dbReference>
<evidence type="ECO:0000256" key="4">
    <source>
        <dbReference type="ARBA" id="ARBA00022806"/>
    </source>
</evidence>
<name>A0AAV2TQP9_CALDB</name>
<reference evidence="13" key="1">
    <citation type="submission" date="2024-06" db="EMBL/GenBank/DDBJ databases">
        <authorList>
            <person name="Liu X."/>
            <person name="Lenzi L."/>
            <person name="Haldenby T S."/>
            <person name="Uol C."/>
        </authorList>
    </citation>
    <scope>NUCLEOTIDE SEQUENCE</scope>
</reference>
<proteinExistence type="inferred from homology"/>
<protein>
    <recommendedName>
        <fullName evidence="1">RNA helicase</fullName>
        <ecNumber evidence="1">3.6.4.13</ecNumber>
    </recommendedName>
</protein>
<evidence type="ECO:0000256" key="9">
    <source>
        <dbReference type="SAM" id="MobiDB-lite"/>
    </source>
</evidence>
<feature type="domain" description="Helicase C-terminal" evidence="11">
    <location>
        <begin position="327"/>
        <end position="468"/>
    </location>
</feature>
<dbReference type="Pfam" id="PF00271">
    <property type="entry name" value="Helicase_C"/>
    <property type="match status" value="1"/>
</dbReference>
<dbReference type="EC" id="3.6.4.13" evidence="1"/>
<comment type="similarity">
    <text evidence="8">Belongs to the DEAD box helicase family.</text>
</comment>
<dbReference type="CDD" id="cd18787">
    <property type="entry name" value="SF2_C_DEAD"/>
    <property type="match status" value="1"/>
</dbReference>
<dbReference type="GO" id="GO:0005524">
    <property type="term" value="F:ATP binding"/>
    <property type="evidence" value="ECO:0007669"/>
    <property type="project" value="UniProtKB-KW"/>
</dbReference>
<dbReference type="InterPro" id="IPR014001">
    <property type="entry name" value="Helicase_ATP-bd"/>
</dbReference>
<dbReference type="InterPro" id="IPR011545">
    <property type="entry name" value="DEAD/DEAH_box_helicase_dom"/>
</dbReference>
<dbReference type="GO" id="GO:0016787">
    <property type="term" value="F:hydrolase activity"/>
    <property type="evidence" value="ECO:0007669"/>
    <property type="project" value="UniProtKB-KW"/>
</dbReference>
<evidence type="ECO:0000259" key="10">
    <source>
        <dbReference type="PROSITE" id="PS51192"/>
    </source>
</evidence>
<comment type="catalytic activity">
    <reaction evidence="6">
        <text>ATP + H2O = ADP + phosphate + H(+)</text>
        <dbReference type="Rhea" id="RHEA:13065"/>
        <dbReference type="ChEBI" id="CHEBI:15377"/>
        <dbReference type="ChEBI" id="CHEBI:15378"/>
        <dbReference type="ChEBI" id="CHEBI:30616"/>
        <dbReference type="ChEBI" id="CHEBI:43474"/>
        <dbReference type="ChEBI" id="CHEBI:456216"/>
        <dbReference type="EC" id="3.6.4.13"/>
    </reaction>
</comment>
<keyword evidence="2 8" id="KW-0547">Nucleotide-binding</keyword>
<dbReference type="Pfam" id="PF00270">
    <property type="entry name" value="DEAD"/>
    <property type="match status" value="1"/>
</dbReference>
<dbReference type="FunFam" id="3.40.50.300:FF:000008">
    <property type="entry name" value="ATP-dependent RNA helicase RhlB"/>
    <property type="match status" value="1"/>
</dbReference>
<dbReference type="PANTHER" id="PTHR47958">
    <property type="entry name" value="ATP-DEPENDENT RNA HELICASE DBP3"/>
    <property type="match status" value="1"/>
</dbReference>
<keyword evidence="4 8" id="KW-0347">Helicase</keyword>
<dbReference type="SMART" id="SM00487">
    <property type="entry name" value="DEXDc"/>
    <property type="match status" value="1"/>
</dbReference>